<feature type="compositionally biased region" description="Low complexity" evidence="1">
    <location>
        <begin position="106"/>
        <end position="120"/>
    </location>
</feature>
<comment type="caution">
    <text evidence="2">The sequence shown here is derived from an EMBL/GenBank/DDBJ whole genome shotgun (WGS) entry which is preliminary data.</text>
</comment>
<gene>
    <name evidence="2" type="ORF">GM1_030_00660</name>
</gene>
<proteinExistence type="predicted"/>
<name>M3UZ64_GORML</name>
<dbReference type="STRING" id="410332.SAMN04488550_4135"/>
<evidence type="ECO:0000256" key="1">
    <source>
        <dbReference type="SAM" id="MobiDB-lite"/>
    </source>
</evidence>
<accession>M3UZ64</accession>
<evidence type="ECO:0008006" key="4">
    <source>
        <dbReference type="Google" id="ProtNLM"/>
    </source>
</evidence>
<organism evidence="2 3">
    <name type="scientific">Gordonia malaquae NBRC 108250</name>
    <dbReference type="NCBI Taxonomy" id="1223542"/>
    <lineage>
        <taxon>Bacteria</taxon>
        <taxon>Bacillati</taxon>
        <taxon>Actinomycetota</taxon>
        <taxon>Actinomycetes</taxon>
        <taxon>Mycobacteriales</taxon>
        <taxon>Gordoniaceae</taxon>
        <taxon>Gordonia</taxon>
    </lineage>
</organism>
<feature type="region of interest" description="Disordered" evidence="1">
    <location>
        <begin position="106"/>
        <end position="126"/>
    </location>
</feature>
<keyword evidence="3" id="KW-1185">Reference proteome</keyword>
<reference evidence="2 3" key="1">
    <citation type="submission" date="2013-02" db="EMBL/GenBank/DDBJ databases">
        <title>Whole genome shotgun sequence of Gordonia malaquae NBRC 108250.</title>
        <authorList>
            <person name="Yoshida I."/>
            <person name="Hosoyama A."/>
            <person name="Tsuchikane K."/>
            <person name="Ando Y."/>
            <person name="Baba S."/>
            <person name="Ohji S."/>
            <person name="Hamada M."/>
            <person name="Tamura T."/>
            <person name="Yamazoe A."/>
            <person name="Yamazaki S."/>
            <person name="Fujita N."/>
        </authorList>
    </citation>
    <scope>NUCLEOTIDE SEQUENCE [LARGE SCALE GENOMIC DNA]</scope>
    <source>
        <strain evidence="2 3">NBRC 108250</strain>
    </source>
</reference>
<dbReference type="eggNOG" id="ENOG5032CPS">
    <property type="taxonomic scope" value="Bacteria"/>
</dbReference>
<dbReference type="AlphaFoldDB" id="M3UZ64"/>
<evidence type="ECO:0000313" key="3">
    <source>
        <dbReference type="Proteomes" id="UP000035009"/>
    </source>
</evidence>
<sequence length="126" mass="13714">MVLEAEMKTPTAPTKLGPKGRKLWNSIAGKYVLRADEMRTLEDACREADLIEKMEKEHLTAALIVKGSQGQPVINPLVSELRQHRATLGALLKSLKLPDEVEAAAAEGRSTAARNAANARWGKRTG</sequence>
<protein>
    <recommendedName>
        <fullName evidence="4">Terminase small subunit</fullName>
    </recommendedName>
</protein>
<evidence type="ECO:0000313" key="2">
    <source>
        <dbReference type="EMBL" id="GAC81237.1"/>
    </source>
</evidence>
<dbReference type="Proteomes" id="UP000035009">
    <property type="component" value="Unassembled WGS sequence"/>
</dbReference>
<dbReference type="EMBL" id="BAOP01000030">
    <property type="protein sequence ID" value="GAC81237.1"/>
    <property type="molecule type" value="Genomic_DNA"/>
</dbReference>